<name>B8HNV7_CYAP4</name>
<dbReference type="EMBL" id="CP001344">
    <property type="protein sequence ID" value="ACL45544.1"/>
    <property type="molecule type" value="Genomic_DNA"/>
</dbReference>
<evidence type="ECO:0000313" key="2">
    <source>
        <dbReference type="EMBL" id="ACL45544.1"/>
    </source>
</evidence>
<sequence>MKCLLRVCAGVILLSTVKLPVLAETAAVTNDQAYLQSLLADVTSTWYKQRIRENGQEYVSVGEAACEDMREKGYDAVVKQQYKNARKIAGRNQPMGPGSYRGTLQLEVGLSVLKNAREYLCPDVPLQK</sequence>
<dbReference type="STRING" id="395961.Cyan7425_3216"/>
<keyword evidence="1" id="KW-0732">Signal</keyword>
<gene>
    <name evidence="2" type="ordered locus">Cyan7425_3216</name>
</gene>
<accession>B8HNV7</accession>
<dbReference type="HOGENOM" id="CLU_1955948_0_0_3"/>
<evidence type="ECO:0000256" key="1">
    <source>
        <dbReference type="SAM" id="SignalP"/>
    </source>
</evidence>
<feature type="signal peptide" evidence="1">
    <location>
        <begin position="1"/>
        <end position="23"/>
    </location>
</feature>
<evidence type="ECO:0008006" key="3">
    <source>
        <dbReference type="Google" id="ProtNLM"/>
    </source>
</evidence>
<dbReference type="AlphaFoldDB" id="B8HNV7"/>
<protein>
    <recommendedName>
        <fullName evidence="3">DUF732 domain-containing protein</fullName>
    </recommendedName>
</protein>
<dbReference type="KEGG" id="cyn:Cyan7425_3216"/>
<reference evidence="2" key="1">
    <citation type="submission" date="2009-01" db="EMBL/GenBank/DDBJ databases">
        <title>Complete sequence of chromosome Cyanothece sp. PCC 7425.</title>
        <authorList>
            <consortium name="US DOE Joint Genome Institute"/>
            <person name="Lucas S."/>
            <person name="Copeland A."/>
            <person name="Lapidus A."/>
            <person name="Glavina del Rio T."/>
            <person name="Dalin E."/>
            <person name="Tice H."/>
            <person name="Bruce D."/>
            <person name="Goodwin L."/>
            <person name="Pitluck S."/>
            <person name="Sims D."/>
            <person name="Meineke L."/>
            <person name="Brettin T."/>
            <person name="Detter J.C."/>
            <person name="Han C."/>
            <person name="Larimer F."/>
            <person name="Land M."/>
            <person name="Hauser L."/>
            <person name="Kyrpides N."/>
            <person name="Ovchinnikova G."/>
            <person name="Liberton M."/>
            <person name="Stoeckel J."/>
            <person name="Banerjee A."/>
            <person name="Singh A."/>
            <person name="Page L."/>
            <person name="Sato H."/>
            <person name="Zhao L."/>
            <person name="Sherman L."/>
            <person name="Pakrasi H."/>
            <person name="Richardson P."/>
        </authorList>
    </citation>
    <scope>NUCLEOTIDE SEQUENCE</scope>
    <source>
        <strain evidence="2">PCC 7425</strain>
    </source>
</reference>
<feature type="chain" id="PRO_5002873749" description="DUF732 domain-containing protein" evidence="1">
    <location>
        <begin position="24"/>
        <end position="128"/>
    </location>
</feature>
<organism evidence="2">
    <name type="scientific">Cyanothece sp. (strain PCC 7425 / ATCC 29141)</name>
    <dbReference type="NCBI Taxonomy" id="395961"/>
    <lineage>
        <taxon>Bacteria</taxon>
        <taxon>Bacillati</taxon>
        <taxon>Cyanobacteriota</taxon>
        <taxon>Cyanophyceae</taxon>
        <taxon>Gomontiellales</taxon>
        <taxon>Cyanothecaceae</taxon>
        <taxon>Cyanothece</taxon>
    </lineage>
</organism>
<proteinExistence type="predicted"/>